<keyword evidence="2" id="KW-1185">Reference proteome</keyword>
<dbReference type="InterPro" id="IPR023198">
    <property type="entry name" value="PGP-like_dom2"/>
</dbReference>
<dbReference type="SUPFAM" id="SSF56784">
    <property type="entry name" value="HAD-like"/>
    <property type="match status" value="1"/>
</dbReference>
<name>A0A7W9W6B5_ARMRO</name>
<dbReference type="RefSeq" id="WP_184197924.1">
    <property type="nucleotide sequence ID" value="NZ_JACHGW010000003.1"/>
</dbReference>
<dbReference type="Pfam" id="PF13419">
    <property type="entry name" value="HAD_2"/>
    <property type="match status" value="1"/>
</dbReference>
<dbReference type="Gene3D" id="3.40.50.1000">
    <property type="entry name" value="HAD superfamily/HAD-like"/>
    <property type="match status" value="1"/>
</dbReference>
<accession>A0A7W9W6B5</accession>
<protein>
    <submittedName>
        <fullName evidence="1">Phosphonatase-like hydrolase</fullName>
    </submittedName>
</protein>
<dbReference type="GO" id="GO:0005829">
    <property type="term" value="C:cytosol"/>
    <property type="evidence" value="ECO:0007669"/>
    <property type="project" value="TreeGrafter"/>
</dbReference>
<dbReference type="PANTHER" id="PTHR43434">
    <property type="entry name" value="PHOSPHOGLYCOLATE PHOSPHATASE"/>
    <property type="match status" value="1"/>
</dbReference>
<keyword evidence="1" id="KW-0378">Hydrolase</keyword>
<dbReference type="GO" id="GO:0008967">
    <property type="term" value="F:phosphoglycolate phosphatase activity"/>
    <property type="evidence" value="ECO:0007669"/>
    <property type="project" value="TreeGrafter"/>
</dbReference>
<dbReference type="AlphaFoldDB" id="A0A7W9W6B5"/>
<comment type="caution">
    <text evidence="1">The sequence shown here is derived from an EMBL/GenBank/DDBJ whole genome shotgun (WGS) entry which is preliminary data.</text>
</comment>
<dbReference type="PANTHER" id="PTHR43434:SF19">
    <property type="entry name" value="PHOSPHONOACETALDEHYDE HYDROLASE"/>
    <property type="match status" value="1"/>
</dbReference>
<evidence type="ECO:0000313" key="1">
    <source>
        <dbReference type="EMBL" id="MBB6051274.1"/>
    </source>
</evidence>
<organism evidence="1 2">
    <name type="scientific">Armatimonas rosea</name>
    <dbReference type="NCBI Taxonomy" id="685828"/>
    <lineage>
        <taxon>Bacteria</taxon>
        <taxon>Bacillati</taxon>
        <taxon>Armatimonadota</taxon>
        <taxon>Armatimonadia</taxon>
        <taxon>Armatimonadales</taxon>
        <taxon>Armatimonadaceae</taxon>
        <taxon>Armatimonas</taxon>
    </lineage>
</organism>
<dbReference type="GO" id="GO:0006281">
    <property type="term" value="P:DNA repair"/>
    <property type="evidence" value="ECO:0007669"/>
    <property type="project" value="TreeGrafter"/>
</dbReference>
<dbReference type="EMBL" id="JACHGW010000003">
    <property type="protein sequence ID" value="MBB6051274.1"/>
    <property type="molecule type" value="Genomic_DNA"/>
</dbReference>
<dbReference type="Gene3D" id="1.10.150.240">
    <property type="entry name" value="Putative phosphatase, domain 2"/>
    <property type="match status" value="1"/>
</dbReference>
<dbReference type="InterPro" id="IPR036412">
    <property type="entry name" value="HAD-like_sf"/>
</dbReference>
<dbReference type="InterPro" id="IPR050155">
    <property type="entry name" value="HAD-like_hydrolase_sf"/>
</dbReference>
<proteinExistence type="predicted"/>
<dbReference type="InterPro" id="IPR041492">
    <property type="entry name" value="HAD_2"/>
</dbReference>
<dbReference type="SFLD" id="SFLDG01129">
    <property type="entry name" value="C1.5:_HAD__Beta-PGM__Phosphata"/>
    <property type="match status" value="1"/>
</dbReference>
<evidence type="ECO:0000313" key="2">
    <source>
        <dbReference type="Proteomes" id="UP000520814"/>
    </source>
</evidence>
<gene>
    <name evidence="1" type="ORF">HNQ39_003084</name>
</gene>
<dbReference type="Proteomes" id="UP000520814">
    <property type="component" value="Unassembled WGS sequence"/>
</dbReference>
<dbReference type="SFLD" id="SFLDS00003">
    <property type="entry name" value="Haloacid_Dehalogenase"/>
    <property type="match status" value="1"/>
</dbReference>
<dbReference type="InterPro" id="IPR023214">
    <property type="entry name" value="HAD_sf"/>
</dbReference>
<reference evidence="1 2" key="1">
    <citation type="submission" date="2020-08" db="EMBL/GenBank/DDBJ databases">
        <title>Genomic Encyclopedia of Type Strains, Phase IV (KMG-IV): sequencing the most valuable type-strain genomes for metagenomic binning, comparative biology and taxonomic classification.</title>
        <authorList>
            <person name="Goeker M."/>
        </authorList>
    </citation>
    <scope>NUCLEOTIDE SEQUENCE [LARGE SCALE GENOMIC DNA]</scope>
    <source>
        <strain evidence="1 2">DSM 23562</strain>
    </source>
</reference>
<sequence length="221" mass="23985">MTRPELVIFDMAGTTVHDEGSPVHRCLREALAGAGVAVTHEQVNAVMGLPKPEAIRQLLVCGSEGRVAEIHQSFVERMIAHYQTHPAVREIEGTSLVFVTLREAGIKVALDTGFSRDIADVVISRLGWRLLIDGSVTSDEVPRGRPHPDMALSLMSRFGILSSARVAKVGDTPSDLQEGTGAGCGWVIGVWEGSHTREELAAHPHTQLLPNITHLRQLWGI</sequence>